<reference evidence="3 4" key="1">
    <citation type="submission" date="2020-08" db="EMBL/GenBank/DDBJ databases">
        <title>A novel species.</title>
        <authorList>
            <person name="Gao J."/>
        </authorList>
    </citation>
    <scope>NUCLEOTIDE SEQUENCE [LARGE SCALE GENOMIC DNA]</scope>
    <source>
        <strain evidence="3 4">CRXT-G-22</strain>
    </source>
</reference>
<dbReference type="Proteomes" id="UP000516052">
    <property type="component" value="Chromosome"/>
</dbReference>
<dbReference type="KEGG" id="sroi:IAG44_22785"/>
<evidence type="ECO:0000256" key="1">
    <source>
        <dbReference type="SAM" id="MobiDB-lite"/>
    </source>
</evidence>
<gene>
    <name evidence="3" type="ORF">IAG44_22785</name>
</gene>
<dbReference type="RefSeq" id="WP_187748917.1">
    <property type="nucleotide sequence ID" value="NZ_CP060828.1"/>
</dbReference>
<protein>
    <submittedName>
        <fullName evidence="3">DUF397 domain-containing protein</fullName>
    </submittedName>
</protein>
<accession>A0A7H0IGP4</accession>
<dbReference type="EMBL" id="CP060828">
    <property type="protein sequence ID" value="QNP71960.1"/>
    <property type="molecule type" value="Genomic_DNA"/>
</dbReference>
<organism evidence="3 4">
    <name type="scientific">Streptomyces roseirectus</name>
    <dbReference type="NCBI Taxonomy" id="2768066"/>
    <lineage>
        <taxon>Bacteria</taxon>
        <taxon>Bacillati</taxon>
        <taxon>Actinomycetota</taxon>
        <taxon>Actinomycetes</taxon>
        <taxon>Kitasatosporales</taxon>
        <taxon>Streptomycetaceae</taxon>
        <taxon>Streptomyces</taxon>
    </lineage>
</organism>
<feature type="region of interest" description="Disordered" evidence="1">
    <location>
        <begin position="26"/>
        <end position="48"/>
    </location>
</feature>
<sequence>MRNSTEYDLDSATWYRSSYSGGSGGNCLEVSDGHPTITPVRDSKHPHGPHLLFPTETWAAFIDDLKQA</sequence>
<name>A0A7H0IGP4_9ACTN</name>
<dbReference type="Pfam" id="PF04149">
    <property type="entry name" value="DUF397"/>
    <property type="match status" value="1"/>
</dbReference>
<evidence type="ECO:0000259" key="2">
    <source>
        <dbReference type="Pfam" id="PF04149"/>
    </source>
</evidence>
<evidence type="ECO:0000313" key="3">
    <source>
        <dbReference type="EMBL" id="QNP71960.1"/>
    </source>
</evidence>
<dbReference type="AlphaFoldDB" id="A0A7H0IGP4"/>
<proteinExistence type="predicted"/>
<dbReference type="InterPro" id="IPR007278">
    <property type="entry name" value="DUF397"/>
</dbReference>
<feature type="domain" description="DUF397" evidence="2">
    <location>
        <begin position="12"/>
        <end position="66"/>
    </location>
</feature>
<keyword evidence="4" id="KW-1185">Reference proteome</keyword>
<evidence type="ECO:0000313" key="4">
    <source>
        <dbReference type="Proteomes" id="UP000516052"/>
    </source>
</evidence>